<evidence type="ECO:0000256" key="9">
    <source>
        <dbReference type="ARBA" id="ARBA00023242"/>
    </source>
</evidence>
<evidence type="ECO:0000256" key="10">
    <source>
        <dbReference type="PROSITE-ProRule" id="PRU00176"/>
    </source>
</evidence>
<name>A0A7J7BZG2_TRIWF</name>
<feature type="domain" description="PABC" evidence="14">
    <location>
        <begin position="543"/>
        <end position="620"/>
    </location>
</feature>
<dbReference type="InterPro" id="IPR034364">
    <property type="entry name" value="PABP_RRM1"/>
</dbReference>
<dbReference type="SMART" id="SM00361">
    <property type="entry name" value="RRM_1"/>
    <property type="match status" value="4"/>
</dbReference>
<dbReference type="GO" id="GO:0005634">
    <property type="term" value="C:nucleus"/>
    <property type="evidence" value="ECO:0007669"/>
    <property type="project" value="UniProtKB-SubCell"/>
</dbReference>
<comment type="subcellular location">
    <subcellularLocation>
        <location evidence="2 11">Cytoplasm</location>
    </subcellularLocation>
    <subcellularLocation>
        <location evidence="1">Nucleus</location>
    </subcellularLocation>
</comment>
<feature type="domain" description="RRM" evidence="13">
    <location>
        <begin position="25"/>
        <end position="103"/>
    </location>
</feature>
<evidence type="ECO:0000256" key="2">
    <source>
        <dbReference type="ARBA" id="ARBA00004496"/>
    </source>
</evidence>
<evidence type="ECO:0000256" key="3">
    <source>
        <dbReference type="ARBA" id="ARBA00008557"/>
    </source>
</evidence>
<dbReference type="SUPFAM" id="SSF63570">
    <property type="entry name" value="PABC (PABP) domain"/>
    <property type="match status" value="1"/>
</dbReference>
<dbReference type="Pfam" id="PF00076">
    <property type="entry name" value="RRM_1"/>
    <property type="match status" value="4"/>
</dbReference>
<dbReference type="Proteomes" id="UP000593562">
    <property type="component" value="Unassembled WGS sequence"/>
</dbReference>
<dbReference type="FunCoup" id="A0A7J7BZG2">
    <property type="interactions" value="3750"/>
</dbReference>
<dbReference type="InterPro" id="IPR035979">
    <property type="entry name" value="RBD_domain_sf"/>
</dbReference>
<dbReference type="SMART" id="SM00517">
    <property type="entry name" value="PolyA"/>
    <property type="match status" value="1"/>
</dbReference>
<evidence type="ECO:0000256" key="4">
    <source>
        <dbReference type="ARBA" id="ARBA00022490"/>
    </source>
</evidence>
<evidence type="ECO:0000259" key="14">
    <source>
        <dbReference type="PROSITE" id="PS51309"/>
    </source>
</evidence>
<feature type="domain" description="RRM" evidence="13">
    <location>
        <begin position="113"/>
        <end position="185"/>
    </location>
</feature>
<dbReference type="InterPro" id="IPR036053">
    <property type="entry name" value="PABP-dom"/>
</dbReference>
<keyword evidence="16" id="KW-1185">Reference proteome</keyword>
<dbReference type="InterPro" id="IPR000504">
    <property type="entry name" value="RRM_dom"/>
</dbReference>
<dbReference type="PANTHER" id="PTHR24012">
    <property type="entry name" value="RNA BINDING PROTEIN"/>
    <property type="match status" value="1"/>
</dbReference>
<evidence type="ECO:0000256" key="8">
    <source>
        <dbReference type="ARBA" id="ARBA00022884"/>
    </source>
</evidence>
<evidence type="ECO:0000259" key="13">
    <source>
        <dbReference type="PROSITE" id="PS50102"/>
    </source>
</evidence>
<evidence type="ECO:0000256" key="12">
    <source>
        <dbReference type="SAM" id="MobiDB-lite"/>
    </source>
</evidence>
<dbReference type="FunFam" id="3.30.70.330:FF:000285">
    <property type="entry name" value="Polyadenylate-binding protein"/>
    <property type="match status" value="1"/>
</dbReference>
<dbReference type="FunFam" id="3.30.70.330:FF:000555">
    <property type="entry name" value="Polyadenylate-binding protein"/>
    <property type="match status" value="1"/>
</dbReference>
<dbReference type="SMART" id="SM00360">
    <property type="entry name" value="RRM"/>
    <property type="match status" value="4"/>
</dbReference>
<dbReference type="Gene3D" id="3.30.70.330">
    <property type="match status" value="4"/>
</dbReference>
<dbReference type="InterPro" id="IPR006515">
    <property type="entry name" value="PABP_1234"/>
</dbReference>
<protein>
    <recommendedName>
        <fullName evidence="11">Polyadenylate-binding protein</fullName>
        <shortName evidence="11">PABP</shortName>
    </recommendedName>
</protein>
<dbReference type="CDD" id="cd12380">
    <property type="entry name" value="RRM3_I_PABPs"/>
    <property type="match status" value="1"/>
</dbReference>
<comment type="caution">
    <text evidence="15">The sequence shown here is derived from an EMBL/GenBank/DDBJ whole genome shotgun (WGS) entry which is preliminary data.</text>
</comment>
<keyword evidence="9" id="KW-0539">Nucleus</keyword>
<dbReference type="PROSITE" id="PS50102">
    <property type="entry name" value="RRM"/>
    <property type="match status" value="4"/>
</dbReference>
<evidence type="ECO:0000256" key="5">
    <source>
        <dbReference type="ARBA" id="ARBA00022581"/>
    </source>
</evidence>
<keyword evidence="4 11" id="KW-0963">Cytoplasm</keyword>
<dbReference type="NCBIfam" id="TIGR01628">
    <property type="entry name" value="PABP-1234"/>
    <property type="match status" value="1"/>
</dbReference>
<dbReference type="CDD" id="cd12378">
    <property type="entry name" value="RRM1_I_PABPs"/>
    <property type="match status" value="1"/>
</dbReference>
<dbReference type="InParanoid" id="A0A7J7BZG2"/>
<dbReference type="InterPro" id="IPR012677">
    <property type="entry name" value="Nucleotide-bd_a/b_plait_sf"/>
</dbReference>
<evidence type="ECO:0000256" key="6">
    <source>
        <dbReference type="ARBA" id="ARBA00022737"/>
    </source>
</evidence>
<evidence type="ECO:0000313" key="16">
    <source>
        <dbReference type="Proteomes" id="UP000593562"/>
    </source>
</evidence>
<keyword evidence="5" id="KW-0945">Host-virus interaction</keyword>
<proteinExistence type="inferred from homology"/>
<dbReference type="PROSITE" id="PS51309">
    <property type="entry name" value="PABC"/>
    <property type="match status" value="1"/>
</dbReference>
<dbReference type="EMBL" id="JAAARO010000022">
    <property type="protein sequence ID" value="KAF5727264.1"/>
    <property type="molecule type" value="Genomic_DNA"/>
</dbReference>
<organism evidence="15 16">
    <name type="scientific">Tripterygium wilfordii</name>
    <name type="common">Thunder God vine</name>
    <dbReference type="NCBI Taxonomy" id="458696"/>
    <lineage>
        <taxon>Eukaryota</taxon>
        <taxon>Viridiplantae</taxon>
        <taxon>Streptophyta</taxon>
        <taxon>Embryophyta</taxon>
        <taxon>Tracheophyta</taxon>
        <taxon>Spermatophyta</taxon>
        <taxon>Magnoliopsida</taxon>
        <taxon>eudicotyledons</taxon>
        <taxon>Gunneridae</taxon>
        <taxon>Pentapetalae</taxon>
        <taxon>rosids</taxon>
        <taxon>fabids</taxon>
        <taxon>Celastrales</taxon>
        <taxon>Celastraceae</taxon>
        <taxon>Tripterygium</taxon>
    </lineage>
</organism>
<keyword evidence="7" id="KW-0810">Translation regulation</keyword>
<dbReference type="GO" id="GO:0005737">
    <property type="term" value="C:cytoplasm"/>
    <property type="evidence" value="ECO:0007669"/>
    <property type="project" value="UniProtKB-SubCell"/>
</dbReference>
<keyword evidence="6" id="KW-0677">Repeat</keyword>
<evidence type="ECO:0000256" key="11">
    <source>
        <dbReference type="RuleBase" id="RU362004"/>
    </source>
</evidence>
<dbReference type="Pfam" id="PF00658">
    <property type="entry name" value="MLLE"/>
    <property type="match status" value="1"/>
</dbReference>
<dbReference type="GO" id="GO:0003723">
    <property type="term" value="F:RNA binding"/>
    <property type="evidence" value="ECO:0007669"/>
    <property type="project" value="UniProtKB-UniRule"/>
</dbReference>
<evidence type="ECO:0000256" key="1">
    <source>
        <dbReference type="ARBA" id="ARBA00004123"/>
    </source>
</evidence>
<dbReference type="CDD" id="cd12381">
    <property type="entry name" value="RRM4_I_PABPs"/>
    <property type="match status" value="1"/>
</dbReference>
<dbReference type="FunFam" id="1.10.1900.10:FF:000003">
    <property type="entry name" value="Polyadenylate-binding protein"/>
    <property type="match status" value="1"/>
</dbReference>
<sequence length="642" mass="70331">MAQVQQQGANAAANGGGGANQMVTTSLYVGDLDHNVTDSQLYDLFNQVGQVVSVRVCRDLTTRRSLGYGYVNYSNAHDAARAMEMLNFTPLNGNPIRVMYSHRDPSVRKSGAGNIFIKNLDKAIDHKALHDTFSAFGTILSCKVATDASGQSKGYGFVQFDNEESAPMAIEKLNGMLLNDKQVYVGPFLRKHERETTTDKIKFNNVFVKNLSESTTDEDLNKIFGEFGIITSAVVMRDGEGKSRCFGFVNFENADDASRAVEALNEKKFDDKEWYVGKAQKKSERESELKLRFDQSVKEDKFQGANLYIKNLDDSIGDDKLKELFSQFGSITSCKVMRDPNGISKGSGFVAFSTPEEASRAMLEMNAKMVVNKPLYVALAQRKEDRRARMQAQFSHMRPAMAASVAPRMPMFPAGSPGLGQQLFYGQAPPAMIPPQPGFGYQQQLVPGMRPGGAPMPNFFMPMVQQGQQGQRPGGRRTGVAQQSQQPVPLMQQQMLPRGRMYRYPPGRGLSDVPMPGVPGGMVSVPYDMGGMQLRDATPQPIPIGALASALANASPDQQRTMLGENLYPLVEQLEPDAAAKVTGMLLEMDQTEVLHLLESPEALKAKVAEAMDVLRNVAQHQQAGIAADQLSSLSLNDNLVS</sequence>
<dbReference type="OrthoDB" id="19742at2759"/>
<dbReference type="SUPFAM" id="SSF54928">
    <property type="entry name" value="RNA-binding domain, RBD"/>
    <property type="match status" value="2"/>
</dbReference>
<feature type="domain" description="RRM" evidence="13">
    <location>
        <begin position="305"/>
        <end position="382"/>
    </location>
</feature>
<evidence type="ECO:0000256" key="7">
    <source>
        <dbReference type="ARBA" id="ARBA00022845"/>
    </source>
</evidence>
<feature type="region of interest" description="Disordered" evidence="12">
    <location>
        <begin position="466"/>
        <end position="486"/>
    </location>
</feature>
<dbReference type="Gene3D" id="1.10.1900.10">
    <property type="entry name" value="c-terminal domain of poly(a) binding protein"/>
    <property type="match status" value="1"/>
</dbReference>
<dbReference type="GO" id="GO:0006417">
    <property type="term" value="P:regulation of translation"/>
    <property type="evidence" value="ECO:0007669"/>
    <property type="project" value="UniProtKB-KW"/>
</dbReference>
<dbReference type="InterPro" id="IPR002004">
    <property type="entry name" value="PABP_HYD_C"/>
</dbReference>
<keyword evidence="8 10" id="KW-0694">RNA-binding</keyword>
<dbReference type="InterPro" id="IPR003954">
    <property type="entry name" value="RRM_euk-type"/>
</dbReference>
<dbReference type="CDD" id="cd12379">
    <property type="entry name" value="RRM2_I_PABPs"/>
    <property type="match status" value="1"/>
</dbReference>
<comment type="function">
    <text evidence="11">Binds the poly(A) tail of mRNA.</text>
</comment>
<feature type="domain" description="RRM" evidence="13">
    <location>
        <begin position="204"/>
        <end position="281"/>
    </location>
</feature>
<evidence type="ECO:0000313" key="15">
    <source>
        <dbReference type="EMBL" id="KAF5727264.1"/>
    </source>
</evidence>
<accession>A0A7J7BZG2</accession>
<comment type="similarity">
    <text evidence="3 11">Belongs to the polyadenylate-binding protein type-1 family.</text>
</comment>
<dbReference type="FunFam" id="3.30.70.330:FF:000217">
    <property type="entry name" value="Polyadenylate-binding protein"/>
    <property type="match status" value="1"/>
</dbReference>
<dbReference type="InterPro" id="IPR045305">
    <property type="entry name" value="RRM2_I_PABPs"/>
</dbReference>
<reference evidence="15 16" key="1">
    <citation type="journal article" date="2020" name="Nat. Commun.">
        <title>Genome of Tripterygium wilfordii and identification of cytochrome P450 involved in triptolide biosynthesis.</title>
        <authorList>
            <person name="Tu L."/>
            <person name="Su P."/>
            <person name="Zhang Z."/>
            <person name="Gao L."/>
            <person name="Wang J."/>
            <person name="Hu T."/>
            <person name="Zhou J."/>
            <person name="Zhang Y."/>
            <person name="Zhao Y."/>
            <person name="Liu Y."/>
            <person name="Song Y."/>
            <person name="Tong Y."/>
            <person name="Lu Y."/>
            <person name="Yang J."/>
            <person name="Xu C."/>
            <person name="Jia M."/>
            <person name="Peters R.J."/>
            <person name="Huang L."/>
            <person name="Gao W."/>
        </authorList>
    </citation>
    <scope>NUCLEOTIDE SEQUENCE [LARGE SCALE GENOMIC DNA]</scope>
    <source>
        <strain evidence="16">cv. XIE 37</strain>
        <tissue evidence="15">Leaf</tissue>
    </source>
</reference>
<gene>
    <name evidence="15" type="ORF">HS088_TW22G00953</name>
</gene>
<dbReference type="FunFam" id="3.30.70.330:FF:000239">
    <property type="entry name" value="Polyadenylate-binding protein"/>
    <property type="match status" value="1"/>
</dbReference>
<dbReference type="AlphaFoldDB" id="A0A7J7BZG2"/>